<evidence type="ECO:0000259" key="15">
    <source>
        <dbReference type="Pfam" id="PF13193"/>
    </source>
</evidence>
<dbReference type="EnsemblMetazoa" id="AAEL017533-RB">
    <property type="protein sequence ID" value="AAEL017533-PB"/>
    <property type="gene ID" value="AAEL017533"/>
</dbReference>
<evidence type="ECO:0000256" key="6">
    <source>
        <dbReference type="ARBA" id="ARBA00022840"/>
    </source>
</evidence>
<dbReference type="CDD" id="cd05911">
    <property type="entry name" value="Firefly_Luc_like"/>
    <property type="match status" value="1"/>
</dbReference>
<comment type="subcellular location">
    <subcellularLocation>
        <location evidence="2">Peroxisome</location>
    </subcellularLocation>
</comment>
<organism evidence="16 17">
    <name type="scientific">Aedes aegypti</name>
    <name type="common">Yellowfever mosquito</name>
    <name type="synonym">Culex aegypti</name>
    <dbReference type="NCBI Taxonomy" id="7159"/>
    <lineage>
        <taxon>Eukaryota</taxon>
        <taxon>Metazoa</taxon>
        <taxon>Ecdysozoa</taxon>
        <taxon>Arthropoda</taxon>
        <taxon>Hexapoda</taxon>
        <taxon>Insecta</taxon>
        <taxon>Pterygota</taxon>
        <taxon>Neoptera</taxon>
        <taxon>Endopterygota</taxon>
        <taxon>Diptera</taxon>
        <taxon>Nematocera</taxon>
        <taxon>Culicoidea</taxon>
        <taxon>Culicidae</taxon>
        <taxon>Culicinae</taxon>
        <taxon>Aedini</taxon>
        <taxon>Aedes</taxon>
        <taxon>Stegomyia</taxon>
    </lineage>
</organism>
<gene>
    <name evidence="16" type="primary">5567780</name>
</gene>
<dbReference type="GO" id="GO:0005524">
    <property type="term" value="F:ATP binding"/>
    <property type="evidence" value="ECO:0007669"/>
    <property type="project" value="UniProtKB-KW"/>
</dbReference>
<comment type="similarity">
    <text evidence="3">Belongs to the ATP-dependent AMP-binding enzyme family.</text>
</comment>
<evidence type="ECO:0000259" key="14">
    <source>
        <dbReference type="Pfam" id="PF00501"/>
    </source>
</evidence>
<dbReference type="FunFam" id="3.30.300.30:FF:000007">
    <property type="entry name" value="4-coumarate--CoA ligase 2"/>
    <property type="match status" value="1"/>
</dbReference>
<keyword evidence="12" id="KW-0599">Photoprotein</keyword>
<dbReference type="AlphaFoldDB" id="A0A6I8TR79"/>
<dbReference type="InterPro" id="IPR045851">
    <property type="entry name" value="AMP-bd_C_sf"/>
</dbReference>
<dbReference type="GO" id="GO:0008218">
    <property type="term" value="P:bioluminescence"/>
    <property type="evidence" value="ECO:0007669"/>
    <property type="project" value="UniProtKB-KW"/>
</dbReference>
<dbReference type="PANTHER" id="PTHR24096">
    <property type="entry name" value="LONG-CHAIN-FATTY-ACID--COA LIGASE"/>
    <property type="match status" value="1"/>
</dbReference>
<comment type="catalytic activity">
    <reaction evidence="13">
        <text>firefly D-luciferin + ATP + O2 = firefly oxyluciferin + hnu + AMP + CO2 + diphosphate</text>
        <dbReference type="Rhea" id="RHEA:10732"/>
        <dbReference type="ChEBI" id="CHEBI:15379"/>
        <dbReference type="ChEBI" id="CHEBI:16526"/>
        <dbReference type="ChEBI" id="CHEBI:16792"/>
        <dbReference type="ChEBI" id="CHEBI:30212"/>
        <dbReference type="ChEBI" id="CHEBI:30616"/>
        <dbReference type="ChEBI" id="CHEBI:33019"/>
        <dbReference type="ChEBI" id="CHEBI:58038"/>
        <dbReference type="ChEBI" id="CHEBI:456215"/>
        <dbReference type="EC" id="1.13.12.7"/>
    </reaction>
</comment>
<dbReference type="SUPFAM" id="SSF56801">
    <property type="entry name" value="Acetyl-CoA synthetase-like"/>
    <property type="match status" value="1"/>
</dbReference>
<evidence type="ECO:0000256" key="10">
    <source>
        <dbReference type="ARBA" id="ARBA00023140"/>
    </source>
</evidence>
<reference evidence="16 17" key="1">
    <citation type="submission" date="2017-06" db="EMBL/GenBank/DDBJ databases">
        <title>Aedes aegypti genome working group (AGWG) sequencing and assembly.</title>
        <authorList>
            <consortium name="Aedes aegypti Genome Working Group (AGWG)"/>
            <person name="Matthews B.J."/>
        </authorList>
    </citation>
    <scope>NUCLEOTIDE SEQUENCE [LARGE SCALE GENOMIC DNA]</scope>
    <source>
        <strain evidence="16 17">LVP_AGWG</strain>
    </source>
</reference>
<evidence type="ECO:0000256" key="9">
    <source>
        <dbReference type="ARBA" id="ARBA00023033"/>
    </source>
</evidence>
<dbReference type="InterPro" id="IPR020845">
    <property type="entry name" value="AMP-binding_CS"/>
</dbReference>
<keyword evidence="17" id="KW-1185">Reference proteome</keyword>
<dbReference type="GO" id="GO:0016405">
    <property type="term" value="F:CoA-ligase activity"/>
    <property type="evidence" value="ECO:0007669"/>
    <property type="project" value="TreeGrafter"/>
</dbReference>
<evidence type="ECO:0000256" key="7">
    <source>
        <dbReference type="ARBA" id="ARBA00022842"/>
    </source>
</evidence>
<sequence length="564" mass="62940">MLVTVALLHLPSQFHLGNQKQEMSDNDKYIFYGGRLKSNIHCGCSSLAALIIQRLKEHGNDVAFIDAVSGRTLTYKEILYASMKVASRLKHYGLGRGSIISIMSENRLEYSIVAFASFFVGGIVIPLNPTYTKTELKHVLNLTNPQIVFASSRAFSTLKSFMSENQSIKFIVSIDDVDNESNVKSFGEFVNCDKDVNIIPDPVILKNDVAIMVLSSGTTGLPKAVQLTHFNVMTVVAYMREDPRYNELSVPIRLLGLLPFYHVYGFMLMLNVCCNRYSMVVLPRFEPDLFLRSIQDYKVTMANLVPPLVVFLAKHPFVERYDLSSLQAVLCGAAPLSMDIELQVVRRLPQIQNIRVGYGMSEASLGVISKINGKPGTVGRVHKTTWVKVVDTDTGKTLGPYQIGEICIKGPLVMKGYYKNEQATQETIDAEGWLHSGDTGYFDDEEDFFIVDRIKDLIKYKGFQVAPAEVEDVLLSHPKIRDAAVVGIPDENSGELPAAFVVLQDGVQELSATDVQRIVASKLSAQKHIRGGVYFVKEIPKTGSGKILRRELKDRIMRREKSKL</sequence>
<dbReference type="Pfam" id="PF00501">
    <property type="entry name" value="AMP-binding"/>
    <property type="match status" value="1"/>
</dbReference>
<evidence type="ECO:0000256" key="11">
    <source>
        <dbReference type="ARBA" id="ARBA00023223"/>
    </source>
</evidence>
<evidence type="ECO:0000256" key="8">
    <source>
        <dbReference type="ARBA" id="ARBA00023002"/>
    </source>
</evidence>
<dbReference type="InParanoid" id="A0A6I8TR79"/>
<evidence type="ECO:0000313" key="17">
    <source>
        <dbReference type="Proteomes" id="UP000008820"/>
    </source>
</evidence>
<dbReference type="OrthoDB" id="10253869at2759"/>
<evidence type="ECO:0000256" key="2">
    <source>
        <dbReference type="ARBA" id="ARBA00004275"/>
    </source>
</evidence>
<dbReference type="GO" id="GO:0004497">
    <property type="term" value="F:monooxygenase activity"/>
    <property type="evidence" value="ECO:0007669"/>
    <property type="project" value="UniProtKB-KW"/>
</dbReference>
<feature type="domain" description="AMP-binding enzyme C-terminal" evidence="15">
    <location>
        <begin position="469"/>
        <end position="546"/>
    </location>
</feature>
<reference evidence="16" key="2">
    <citation type="submission" date="2020-05" db="UniProtKB">
        <authorList>
            <consortium name="EnsemblMetazoa"/>
        </authorList>
    </citation>
    <scope>IDENTIFICATION</scope>
    <source>
        <strain evidence="16">LVP_AGWG</strain>
    </source>
</reference>
<keyword evidence="6" id="KW-0067">ATP-binding</keyword>
<keyword evidence="10" id="KW-0576">Peroxisome</keyword>
<dbReference type="Gene3D" id="3.40.50.980">
    <property type="match status" value="2"/>
</dbReference>
<evidence type="ECO:0000256" key="1">
    <source>
        <dbReference type="ARBA" id="ARBA00001946"/>
    </source>
</evidence>
<protein>
    <recommendedName>
        <fullName evidence="5">Luciferin 4-monooxygenase</fullName>
        <ecNumber evidence="4">1.13.12.7</ecNumber>
    </recommendedName>
</protein>
<dbReference type="GO" id="GO:0005777">
    <property type="term" value="C:peroxisome"/>
    <property type="evidence" value="ECO:0007669"/>
    <property type="project" value="UniProtKB-SubCell"/>
</dbReference>
<dbReference type="EC" id="1.13.12.7" evidence="4"/>
<dbReference type="PANTHER" id="PTHR24096:SF423">
    <property type="entry name" value="GM05240P"/>
    <property type="match status" value="1"/>
</dbReference>
<dbReference type="PROSITE" id="PS00455">
    <property type="entry name" value="AMP_BINDING"/>
    <property type="match status" value="1"/>
</dbReference>
<evidence type="ECO:0000256" key="4">
    <source>
        <dbReference type="ARBA" id="ARBA00012532"/>
    </source>
</evidence>
<keyword evidence="9" id="KW-0503">Monooxygenase</keyword>
<dbReference type="InterPro" id="IPR000873">
    <property type="entry name" value="AMP-dep_synth/lig_dom"/>
</dbReference>
<evidence type="ECO:0000313" key="16">
    <source>
        <dbReference type="EnsemblMetazoa" id="AAEL017533-PB"/>
    </source>
</evidence>
<dbReference type="InterPro" id="IPR025110">
    <property type="entry name" value="AMP-bd_C"/>
</dbReference>
<dbReference type="Pfam" id="PF13193">
    <property type="entry name" value="AMP-binding_C"/>
    <property type="match status" value="1"/>
</dbReference>
<evidence type="ECO:0000256" key="5">
    <source>
        <dbReference type="ARBA" id="ARBA00019043"/>
    </source>
</evidence>
<keyword evidence="6" id="KW-0547">Nucleotide-binding</keyword>
<evidence type="ECO:0000256" key="12">
    <source>
        <dbReference type="ARBA" id="ARBA00023262"/>
    </source>
</evidence>
<dbReference type="Gene3D" id="2.30.38.10">
    <property type="entry name" value="Luciferase, Domain 3"/>
    <property type="match status" value="1"/>
</dbReference>
<comment type="cofactor">
    <cofactor evidence="1">
        <name>Mg(2+)</name>
        <dbReference type="ChEBI" id="CHEBI:18420"/>
    </cofactor>
</comment>
<dbReference type="Proteomes" id="UP000008820">
    <property type="component" value="Chromosome 1"/>
</dbReference>
<proteinExistence type="inferred from homology"/>
<feature type="domain" description="AMP-dependent synthetase/ligase" evidence="14">
    <location>
        <begin position="55"/>
        <end position="418"/>
    </location>
</feature>
<dbReference type="Gene3D" id="3.30.300.30">
    <property type="match status" value="1"/>
</dbReference>
<accession>A0A6I8TR79</accession>
<keyword evidence="8" id="KW-0560">Oxidoreductase</keyword>
<name>A0A6I8TR79_AEDAE</name>
<evidence type="ECO:0000256" key="13">
    <source>
        <dbReference type="ARBA" id="ARBA00048497"/>
    </source>
</evidence>
<evidence type="ECO:0000256" key="3">
    <source>
        <dbReference type="ARBA" id="ARBA00006432"/>
    </source>
</evidence>
<keyword evidence="11" id="KW-0455">Luminescence</keyword>
<keyword evidence="7" id="KW-0460">Magnesium</keyword>